<keyword evidence="1" id="KW-1133">Transmembrane helix</keyword>
<gene>
    <name evidence="2" type="ORF">FWILDA_LOCUS1616</name>
</gene>
<reference evidence="2" key="1">
    <citation type="submission" date="2022-08" db="EMBL/GenBank/DDBJ databases">
        <authorList>
            <person name="Kallberg Y."/>
            <person name="Tangrot J."/>
            <person name="Rosling A."/>
        </authorList>
    </citation>
    <scope>NUCLEOTIDE SEQUENCE</scope>
    <source>
        <strain evidence="2">Wild A</strain>
    </source>
</reference>
<accession>A0A9W4SDF8</accession>
<keyword evidence="1" id="KW-0812">Transmembrane</keyword>
<keyword evidence="1" id="KW-0472">Membrane</keyword>
<evidence type="ECO:0000313" key="2">
    <source>
        <dbReference type="EMBL" id="CAI2164533.1"/>
    </source>
</evidence>
<keyword evidence="3" id="KW-1185">Reference proteome</keyword>
<comment type="caution">
    <text evidence="2">The sequence shown here is derived from an EMBL/GenBank/DDBJ whole genome shotgun (WGS) entry which is preliminary data.</text>
</comment>
<feature type="transmembrane region" description="Helical" evidence="1">
    <location>
        <begin position="113"/>
        <end position="143"/>
    </location>
</feature>
<evidence type="ECO:0000313" key="3">
    <source>
        <dbReference type="Proteomes" id="UP001153678"/>
    </source>
</evidence>
<organism evidence="2 3">
    <name type="scientific">Funneliformis geosporum</name>
    <dbReference type="NCBI Taxonomy" id="1117311"/>
    <lineage>
        <taxon>Eukaryota</taxon>
        <taxon>Fungi</taxon>
        <taxon>Fungi incertae sedis</taxon>
        <taxon>Mucoromycota</taxon>
        <taxon>Glomeromycotina</taxon>
        <taxon>Glomeromycetes</taxon>
        <taxon>Glomerales</taxon>
        <taxon>Glomeraceae</taxon>
        <taxon>Funneliformis</taxon>
    </lineage>
</organism>
<dbReference type="Proteomes" id="UP001153678">
    <property type="component" value="Unassembled WGS sequence"/>
</dbReference>
<name>A0A9W4SDF8_9GLOM</name>
<dbReference type="OrthoDB" id="2398711at2759"/>
<feature type="transmembrane region" description="Helical" evidence="1">
    <location>
        <begin position="79"/>
        <end position="107"/>
    </location>
</feature>
<evidence type="ECO:0000256" key="1">
    <source>
        <dbReference type="SAM" id="Phobius"/>
    </source>
</evidence>
<proteinExistence type="predicted"/>
<sequence length="183" mass="19856">MSTMSMSSVNPSSIKPISLDETENIDPLASRKKLNQSMRKTLGSKITSYRLTGASPGKGPLYYLVRPNELRDNHPVWHYFYLCTLIFAAFVALFVGPVLFGLLAAVGGIGTPFILSIIGSGIGLLLGLIFGVIFGVVCIVALVRVVGWAADRVLETLSFGGNDLWDLTKQQILMLIADSQENH</sequence>
<dbReference type="EMBL" id="CAMKVN010000161">
    <property type="protein sequence ID" value="CAI2164533.1"/>
    <property type="molecule type" value="Genomic_DNA"/>
</dbReference>
<dbReference type="AlphaFoldDB" id="A0A9W4SDF8"/>
<protein>
    <submittedName>
        <fullName evidence="2">11337_t:CDS:1</fullName>
    </submittedName>
</protein>